<dbReference type="GO" id="GO:0008881">
    <property type="term" value="F:glutamate racemase activity"/>
    <property type="evidence" value="ECO:0007669"/>
    <property type="project" value="UniProtKB-UniRule"/>
</dbReference>
<evidence type="ECO:0000313" key="9">
    <source>
        <dbReference type="Proteomes" id="UP000195893"/>
    </source>
</evidence>
<comment type="function">
    <text evidence="7">Provides the (R)-glutamate required for cell wall biosynthesis.</text>
</comment>
<dbReference type="HAMAP" id="MF_00258">
    <property type="entry name" value="Glu_racemase"/>
    <property type="match status" value="1"/>
</dbReference>
<evidence type="ECO:0000256" key="1">
    <source>
        <dbReference type="ARBA" id="ARBA00001602"/>
    </source>
</evidence>
<comment type="similarity">
    <text evidence="7">Belongs to the aspartate/glutamate racemases family.</text>
</comment>
<name>A0A1Y5NH28_9BACT</name>
<dbReference type="InterPro" id="IPR018187">
    <property type="entry name" value="Asp/Glu_racemase_AS_1"/>
</dbReference>
<dbReference type="GO" id="GO:0009252">
    <property type="term" value="P:peptidoglycan biosynthetic process"/>
    <property type="evidence" value="ECO:0007669"/>
    <property type="project" value="UniProtKB-UniRule"/>
</dbReference>
<feature type="binding site" evidence="7">
    <location>
        <begin position="7"/>
        <end position="8"/>
    </location>
    <ligand>
        <name>substrate</name>
    </ligand>
</feature>
<feature type="active site" description="Proton donor/acceptor" evidence="7">
    <location>
        <position position="182"/>
    </location>
</feature>
<dbReference type="GO" id="GO:0008360">
    <property type="term" value="P:regulation of cell shape"/>
    <property type="evidence" value="ECO:0007669"/>
    <property type="project" value="UniProtKB-KW"/>
</dbReference>
<keyword evidence="3 7" id="KW-0133">Cell shape</keyword>
<dbReference type="InterPro" id="IPR001920">
    <property type="entry name" value="Asp/Glu_race"/>
</dbReference>
<protein>
    <recommendedName>
        <fullName evidence="2 7">Glutamate racemase</fullName>
        <ecNumber evidence="2 7">5.1.1.3</ecNumber>
    </recommendedName>
</protein>
<comment type="caution">
    <text evidence="8">The sequence shown here is derived from an EMBL/GenBank/DDBJ whole genome shotgun (WGS) entry which is preliminary data.</text>
</comment>
<reference evidence="8 9" key="1">
    <citation type="submission" date="2017-04" db="EMBL/GenBank/DDBJ databases">
        <title>Complete genome of Campylobacter concisus ATCC 33237T and draft genomes for an additional eight well characterized C. concisus strains.</title>
        <authorList>
            <person name="Cornelius A.J."/>
            <person name="Miller W.G."/>
            <person name="Lastovica A.J."/>
            <person name="On S.L."/>
            <person name="French N.P."/>
            <person name="Vandenberg O."/>
            <person name="Biggs P.J."/>
        </authorList>
    </citation>
    <scope>NUCLEOTIDE SEQUENCE [LARGE SCALE GENOMIC DNA]</scope>
    <source>
        <strain evidence="8 9">Lasto127.99</strain>
    </source>
</reference>
<proteinExistence type="inferred from homology"/>
<feature type="binding site" evidence="7">
    <location>
        <begin position="71"/>
        <end position="72"/>
    </location>
    <ligand>
        <name>substrate</name>
    </ligand>
</feature>
<dbReference type="PANTHER" id="PTHR21198">
    <property type="entry name" value="GLUTAMATE RACEMASE"/>
    <property type="match status" value="1"/>
</dbReference>
<evidence type="ECO:0000256" key="6">
    <source>
        <dbReference type="ARBA" id="ARBA00023316"/>
    </source>
</evidence>
<evidence type="ECO:0000256" key="4">
    <source>
        <dbReference type="ARBA" id="ARBA00022984"/>
    </source>
</evidence>
<dbReference type="Pfam" id="PF01177">
    <property type="entry name" value="Asp_Glu_race"/>
    <property type="match status" value="1"/>
</dbReference>
<dbReference type="EC" id="5.1.1.3" evidence="2 7"/>
<dbReference type="NCBIfam" id="TIGR00067">
    <property type="entry name" value="glut_race"/>
    <property type="match status" value="1"/>
</dbReference>
<dbReference type="Proteomes" id="UP000195893">
    <property type="component" value="Unassembled WGS sequence"/>
</dbReference>
<sequence>MKIGIFDSGLGGLSVLNEALSKLSEHEFLYYADVKNVPYGQKSRDEILKFSFDAVKFLIENGAKAVVVACNTATSVAIKELRGNLSVPIIGMEPAVKKAHDLSHDDALKTLVIATPVTVNGAKLKELITNLNAKDKTELLALPRLVNFAEKAEFESENVKSYLKEELAKFDLSKFDFLVLGCTHFNYFKDSLREILPPNVSIIDGNEGTIKRLISELKLQISNVNLITPNIKFFYSGEKVCEQSELEKISRNLARLEKMRAIS</sequence>
<dbReference type="RefSeq" id="WP_087581673.1">
    <property type="nucleotide sequence ID" value="NZ_NDYQ01000008.1"/>
</dbReference>
<evidence type="ECO:0000256" key="3">
    <source>
        <dbReference type="ARBA" id="ARBA00022960"/>
    </source>
</evidence>
<comment type="pathway">
    <text evidence="7">Cell wall biogenesis; peptidoglycan biosynthesis.</text>
</comment>
<feature type="binding site" evidence="7">
    <location>
        <begin position="183"/>
        <end position="184"/>
    </location>
    <ligand>
        <name>substrate</name>
    </ligand>
</feature>
<dbReference type="GO" id="GO:0071555">
    <property type="term" value="P:cell wall organization"/>
    <property type="evidence" value="ECO:0007669"/>
    <property type="project" value="UniProtKB-KW"/>
</dbReference>
<dbReference type="AlphaFoldDB" id="A0A1Y5NH28"/>
<evidence type="ECO:0000256" key="7">
    <source>
        <dbReference type="HAMAP-Rule" id="MF_00258"/>
    </source>
</evidence>
<dbReference type="InterPro" id="IPR015942">
    <property type="entry name" value="Asp/Glu/hydantoin_racemase"/>
</dbReference>
<dbReference type="UniPathway" id="UPA00219"/>
<keyword evidence="6 7" id="KW-0961">Cell wall biogenesis/degradation</keyword>
<keyword evidence="4 7" id="KW-0573">Peptidoglycan synthesis</keyword>
<feature type="binding site" evidence="7">
    <location>
        <begin position="39"/>
        <end position="40"/>
    </location>
    <ligand>
        <name>substrate</name>
    </ligand>
</feature>
<evidence type="ECO:0000256" key="2">
    <source>
        <dbReference type="ARBA" id="ARBA00013090"/>
    </source>
</evidence>
<organism evidence="8 9">
    <name type="scientific">Campylobacter concisus</name>
    <dbReference type="NCBI Taxonomy" id="199"/>
    <lineage>
        <taxon>Bacteria</taxon>
        <taxon>Pseudomonadati</taxon>
        <taxon>Campylobacterota</taxon>
        <taxon>Epsilonproteobacteria</taxon>
        <taxon>Campylobacterales</taxon>
        <taxon>Campylobacteraceae</taxon>
        <taxon>Campylobacter</taxon>
    </lineage>
</organism>
<dbReference type="EMBL" id="NDYQ01000008">
    <property type="protein sequence ID" value="OUT17295.1"/>
    <property type="molecule type" value="Genomic_DNA"/>
</dbReference>
<keyword evidence="5 7" id="KW-0413">Isomerase</keyword>
<comment type="catalytic activity">
    <reaction evidence="1 7">
        <text>L-glutamate = D-glutamate</text>
        <dbReference type="Rhea" id="RHEA:12813"/>
        <dbReference type="ChEBI" id="CHEBI:29985"/>
        <dbReference type="ChEBI" id="CHEBI:29986"/>
        <dbReference type="EC" id="5.1.1.3"/>
    </reaction>
</comment>
<evidence type="ECO:0000256" key="5">
    <source>
        <dbReference type="ARBA" id="ARBA00023235"/>
    </source>
</evidence>
<evidence type="ECO:0000313" key="8">
    <source>
        <dbReference type="EMBL" id="OUT17295.1"/>
    </source>
</evidence>
<dbReference type="Gene3D" id="3.40.50.1860">
    <property type="match status" value="2"/>
</dbReference>
<accession>A0A1Y5NH28</accession>
<dbReference type="InterPro" id="IPR004391">
    <property type="entry name" value="Glu_race"/>
</dbReference>
<feature type="active site" description="Proton donor/acceptor" evidence="7">
    <location>
        <position position="70"/>
    </location>
</feature>
<dbReference type="PANTHER" id="PTHR21198:SF3">
    <property type="entry name" value="GLUTAMATE RACEMASE"/>
    <property type="match status" value="1"/>
</dbReference>
<gene>
    <name evidence="7" type="primary">murI</name>
    <name evidence="8" type="ORF">B9N60_05880</name>
</gene>
<dbReference type="PROSITE" id="PS00923">
    <property type="entry name" value="ASP_GLU_RACEMASE_1"/>
    <property type="match status" value="1"/>
</dbReference>
<dbReference type="SUPFAM" id="SSF53681">
    <property type="entry name" value="Aspartate/glutamate racemase"/>
    <property type="match status" value="2"/>
</dbReference>